<dbReference type="Pfam" id="PF04149">
    <property type="entry name" value="DUF397"/>
    <property type="match status" value="1"/>
</dbReference>
<dbReference type="RefSeq" id="WP_390320250.1">
    <property type="nucleotide sequence ID" value="NZ_JBHSPB010000021.1"/>
</dbReference>
<sequence length="79" mass="8717">MGHSTPPRTFTWRKSNYSHHDGGDCVETLLDIPTLVPIRDSKHPHGPILAVPAPAWATFIAAVRHGSFRRSQAPRLAPN</sequence>
<evidence type="ECO:0000313" key="3">
    <source>
        <dbReference type="Proteomes" id="UP001596083"/>
    </source>
</evidence>
<feature type="domain" description="DUF397" evidence="1">
    <location>
        <begin position="11"/>
        <end position="64"/>
    </location>
</feature>
<dbReference type="EMBL" id="JBHSPB010000021">
    <property type="protein sequence ID" value="MFC5723831.1"/>
    <property type="molecule type" value="Genomic_DNA"/>
</dbReference>
<evidence type="ECO:0000259" key="1">
    <source>
        <dbReference type="Pfam" id="PF04149"/>
    </source>
</evidence>
<protein>
    <submittedName>
        <fullName evidence="2">DUF397 domain-containing protein</fullName>
    </submittedName>
</protein>
<evidence type="ECO:0000313" key="2">
    <source>
        <dbReference type="EMBL" id="MFC5723831.1"/>
    </source>
</evidence>
<dbReference type="Proteomes" id="UP001596083">
    <property type="component" value="Unassembled WGS sequence"/>
</dbReference>
<organism evidence="2 3">
    <name type="scientific">Streptomyces gamaensis</name>
    <dbReference type="NCBI Taxonomy" id="1763542"/>
    <lineage>
        <taxon>Bacteria</taxon>
        <taxon>Bacillati</taxon>
        <taxon>Actinomycetota</taxon>
        <taxon>Actinomycetes</taxon>
        <taxon>Kitasatosporales</taxon>
        <taxon>Streptomycetaceae</taxon>
        <taxon>Streptomyces</taxon>
    </lineage>
</organism>
<name>A0ABW0Z4S6_9ACTN</name>
<keyword evidence="3" id="KW-1185">Reference proteome</keyword>
<proteinExistence type="predicted"/>
<accession>A0ABW0Z4S6</accession>
<reference evidence="3" key="1">
    <citation type="journal article" date="2019" name="Int. J. Syst. Evol. Microbiol.">
        <title>The Global Catalogue of Microorganisms (GCM) 10K type strain sequencing project: providing services to taxonomists for standard genome sequencing and annotation.</title>
        <authorList>
            <consortium name="The Broad Institute Genomics Platform"/>
            <consortium name="The Broad Institute Genome Sequencing Center for Infectious Disease"/>
            <person name="Wu L."/>
            <person name="Ma J."/>
        </authorList>
    </citation>
    <scope>NUCLEOTIDE SEQUENCE [LARGE SCALE GENOMIC DNA]</scope>
    <source>
        <strain evidence="3">CGMCC 4.7304</strain>
    </source>
</reference>
<gene>
    <name evidence="2" type="ORF">ACFP1Z_27060</name>
</gene>
<dbReference type="InterPro" id="IPR007278">
    <property type="entry name" value="DUF397"/>
</dbReference>
<comment type="caution">
    <text evidence="2">The sequence shown here is derived from an EMBL/GenBank/DDBJ whole genome shotgun (WGS) entry which is preliminary data.</text>
</comment>